<keyword evidence="1" id="KW-0812">Transmembrane</keyword>
<dbReference type="InterPro" id="IPR019088">
    <property type="entry name" value="CHP02186-rel_TM"/>
</dbReference>
<name>A0ABR6HG49_AMIAI</name>
<organism evidence="3 4">
    <name type="scientific">Aminobacter aminovorans</name>
    <name type="common">Chelatobacter heintzii</name>
    <dbReference type="NCBI Taxonomy" id="83263"/>
    <lineage>
        <taxon>Bacteria</taxon>
        <taxon>Pseudomonadati</taxon>
        <taxon>Pseudomonadota</taxon>
        <taxon>Alphaproteobacteria</taxon>
        <taxon>Hyphomicrobiales</taxon>
        <taxon>Phyllobacteriaceae</taxon>
        <taxon>Aminobacter</taxon>
    </lineage>
</organism>
<sequence>ATDHGFGYGLFAIGLAMLTGWLGRIIFRKD</sequence>
<gene>
    <name evidence="2" type="ORF">FHS67_004798</name>
    <name evidence="3" type="ORF">FHS67_005886</name>
</gene>
<keyword evidence="1" id="KW-1133">Transmembrane helix</keyword>
<evidence type="ECO:0000313" key="2">
    <source>
        <dbReference type="EMBL" id="MBB3708458.1"/>
    </source>
</evidence>
<dbReference type="Proteomes" id="UP000577697">
    <property type="component" value="Unassembled WGS sequence"/>
</dbReference>
<feature type="non-terminal residue" evidence="3">
    <location>
        <position position="1"/>
    </location>
</feature>
<accession>A0ABR6HG49</accession>
<proteinExistence type="predicted"/>
<evidence type="ECO:0000313" key="3">
    <source>
        <dbReference type="EMBL" id="MBB3709533.1"/>
    </source>
</evidence>
<dbReference type="EMBL" id="JACICB010000020">
    <property type="protein sequence ID" value="MBB3708458.1"/>
    <property type="molecule type" value="Genomic_DNA"/>
</dbReference>
<keyword evidence="1" id="KW-0472">Membrane</keyword>
<dbReference type="EMBL" id="JACICB010000031">
    <property type="protein sequence ID" value="MBB3709533.1"/>
    <property type="molecule type" value="Genomic_DNA"/>
</dbReference>
<dbReference type="RefSeq" id="WP_183195029.1">
    <property type="nucleotide sequence ID" value="NZ_JACICB010000020.1"/>
</dbReference>
<evidence type="ECO:0000256" key="1">
    <source>
        <dbReference type="SAM" id="Phobius"/>
    </source>
</evidence>
<protein>
    <submittedName>
        <fullName evidence="3">Uncharacterized protein</fullName>
    </submittedName>
</protein>
<evidence type="ECO:0000313" key="4">
    <source>
        <dbReference type="Proteomes" id="UP000577697"/>
    </source>
</evidence>
<feature type="transmembrane region" description="Helical" evidence="1">
    <location>
        <begin position="6"/>
        <end position="27"/>
    </location>
</feature>
<comment type="caution">
    <text evidence="3">The sequence shown here is derived from an EMBL/GenBank/DDBJ whole genome shotgun (WGS) entry which is preliminary data.</text>
</comment>
<dbReference type="Pfam" id="PF09608">
    <property type="entry name" value="Alph_Pro_TM"/>
    <property type="match status" value="1"/>
</dbReference>
<reference evidence="3 4" key="1">
    <citation type="submission" date="2020-08" db="EMBL/GenBank/DDBJ databases">
        <title>Genomic Encyclopedia of Type Strains, Phase IV (KMG-IV): sequencing the most valuable type-strain genomes for metagenomic binning, comparative biology and taxonomic classification.</title>
        <authorList>
            <person name="Goeker M."/>
        </authorList>
    </citation>
    <scope>NUCLEOTIDE SEQUENCE [LARGE SCALE GENOMIC DNA]</scope>
    <source>
        <strain evidence="3 4">DSM 10368</strain>
    </source>
</reference>
<keyword evidence="4" id="KW-1185">Reference proteome</keyword>